<evidence type="ECO:0000313" key="2">
    <source>
        <dbReference type="EMBL" id="OGM87995.1"/>
    </source>
</evidence>
<comment type="caution">
    <text evidence="2">The sequence shown here is derived from an EMBL/GenBank/DDBJ whole genome shotgun (WGS) entry which is preliminary data.</text>
</comment>
<evidence type="ECO:0000313" key="3">
    <source>
        <dbReference type="Proteomes" id="UP000177596"/>
    </source>
</evidence>
<name>A0A1F8DJN3_9BACT</name>
<accession>A0A1F8DJN3</accession>
<sequence>MEKKPNLSRKDFLKIGLIGSGSLMVAGSALGKLILDNTPSEDVTDNFVLPEITKTPFQPEASSTPTPKCTETPESTEIEATNEPSPTSTPENRPLVDQFKIAEKIDLSSGDPMKWLIVTNDNKAVLTPSAKAYAYTVENEKNNVFDWQNLTTYTYLEENGLPVVWGHSGIPSLFFDHWANLLCKPGDNGYTATRAEAQKAMLANIIGASVYLLQSPDAAILPMSPDGIRNLDPNVKTIKAKVVAGVFIPRWQVMSNLDGAGMPTNKSRVVFDRNGLTVDFVTNGYNKHTNDVIGWIKKVYPDDPKDHGQTSKLFSSLPRPNLVLAKFCLRRLAGDAPAPDIDADGNAVIPASYGRFIMALEVQKP</sequence>
<feature type="compositionally biased region" description="Polar residues" evidence="1">
    <location>
        <begin position="60"/>
        <end position="91"/>
    </location>
</feature>
<evidence type="ECO:0000256" key="1">
    <source>
        <dbReference type="SAM" id="MobiDB-lite"/>
    </source>
</evidence>
<proteinExistence type="predicted"/>
<organism evidence="2 3">
    <name type="scientific">Candidatus Woesebacteria bacterium RIFOXYD1_FULL_43_18</name>
    <dbReference type="NCBI Taxonomy" id="1802551"/>
    <lineage>
        <taxon>Bacteria</taxon>
        <taxon>Candidatus Woeseibacteriota</taxon>
    </lineage>
</organism>
<reference evidence="2 3" key="1">
    <citation type="journal article" date="2016" name="Nat. Commun.">
        <title>Thousands of microbial genomes shed light on interconnected biogeochemical processes in an aquifer system.</title>
        <authorList>
            <person name="Anantharaman K."/>
            <person name="Brown C.T."/>
            <person name="Hug L.A."/>
            <person name="Sharon I."/>
            <person name="Castelle C.J."/>
            <person name="Probst A.J."/>
            <person name="Thomas B.C."/>
            <person name="Singh A."/>
            <person name="Wilkins M.J."/>
            <person name="Karaoz U."/>
            <person name="Brodie E.L."/>
            <person name="Williams K.H."/>
            <person name="Hubbard S.S."/>
            <person name="Banfield J.F."/>
        </authorList>
    </citation>
    <scope>NUCLEOTIDE SEQUENCE [LARGE SCALE GENOMIC DNA]</scope>
</reference>
<feature type="region of interest" description="Disordered" evidence="1">
    <location>
        <begin position="54"/>
        <end position="94"/>
    </location>
</feature>
<protein>
    <submittedName>
        <fullName evidence="2">Uncharacterized protein</fullName>
    </submittedName>
</protein>
<dbReference type="AlphaFoldDB" id="A0A1F8DJN3"/>
<dbReference type="EMBL" id="MGIL01000018">
    <property type="protein sequence ID" value="OGM87995.1"/>
    <property type="molecule type" value="Genomic_DNA"/>
</dbReference>
<gene>
    <name evidence="2" type="ORF">A2573_02470</name>
</gene>
<dbReference type="Proteomes" id="UP000177596">
    <property type="component" value="Unassembled WGS sequence"/>
</dbReference>